<evidence type="ECO:0000313" key="1">
    <source>
        <dbReference type="EMBL" id="MST76069.1"/>
    </source>
</evidence>
<dbReference type="EMBL" id="VUNI01000039">
    <property type="protein sequence ID" value="MST76069.1"/>
    <property type="molecule type" value="Genomic_DNA"/>
</dbReference>
<organism evidence="1 2">
    <name type="scientific">Roseburia porci</name>
    <dbReference type="NCBI Taxonomy" id="2605790"/>
    <lineage>
        <taxon>Bacteria</taxon>
        <taxon>Bacillati</taxon>
        <taxon>Bacillota</taxon>
        <taxon>Clostridia</taxon>
        <taxon>Lachnospirales</taxon>
        <taxon>Lachnospiraceae</taxon>
        <taxon>Roseburia</taxon>
    </lineage>
</organism>
<comment type="caution">
    <text evidence="1">The sequence shown here is derived from an EMBL/GenBank/DDBJ whole genome shotgun (WGS) entry which is preliminary data.</text>
</comment>
<sequence>MEKMFLRVSDVEEILGVSESYAYKLIRKLNKEMQDLGFQTIQGRIDTKFFYEHFYQTQNYERRDA</sequence>
<protein>
    <submittedName>
        <fullName evidence="1">DNA-binding protein</fullName>
    </submittedName>
</protein>
<dbReference type="RefSeq" id="WP_154431027.1">
    <property type="nucleotide sequence ID" value="NZ_VUNI01000039.1"/>
</dbReference>
<proteinExistence type="predicted"/>
<accession>A0A6L5YVS4</accession>
<keyword evidence="2" id="KW-1185">Reference proteome</keyword>
<dbReference type="Proteomes" id="UP000474024">
    <property type="component" value="Unassembled WGS sequence"/>
</dbReference>
<gene>
    <name evidence="1" type="ORF">FYJ75_13955</name>
</gene>
<dbReference type="GO" id="GO:0003677">
    <property type="term" value="F:DNA binding"/>
    <property type="evidence" value="ECO:0007669"/>
    <property type="project" value="UniProtKB-KW"/>
</dbReference>
<reference evidence="1 2" key="1">
    <citation type="submission" date="2019-08" db="EMBL/GenBank/DDBJ databases">
        <title>In-depth cultivation of the pig gut microbiome towards novel bacterial diversity and tailored functional studies.</title>
        <authorList>
            <person name="Wylensek D."/>
            <person name="Hitch T.C.A."/>
            <person name="Clavel T."/>
        </authorList>
    </citation>
    <scope>NUCLEOTIDE SEQUENCE [LARGE SCALE GENOMIC DNA]</scope>
    <source>
        <strain evidence="1 2">MUC/MUC-530-WT-4D</strain>
    </source>
</reference>
<evidence type="ECO:0000313" key="2">
    <source>
        <dbReference type="Proteomes" id="UP000474024"/>
    </source>
</evidence>
<name>A0A6L5YVS4_9FIRM</name>
<dbReference type="AlphaFoldDB" id="A0A6L5YVS4"/>
<keyword evidence="1" id="KW-0238">DNA-binding</keyword>